<dbReference type="Proteomes" id="UP000010077">
    <property type="component" value="Chromosome"/>
</dbReference>
<keyword evidence="3" id="KW-1185">Reference proteome</keyword>
<organism evidence="2 3">
    <name type="scientific">Candidatus Endolissoclinum faulkneri L2</name>
    <dbReference type="NCBI Taxonomy" id="1193729"/>
    <lineage>
        <taxon>Bacteria</taxon>
        <taxon>Pseudomonadati</taxon>
        <taxon>Pseudomonadota</taxon>
        <taxon>Alphaproteobacteria</taxon>
        <taxon>Rhodospirillales</taxon>
        <taxon>Rhodospirillaceae</taxon>
        <taxon>Candidatus Endolissoclinum</taxon>
    </lineage>
</organism>
<proteinExistence type="predicted"/>
<gene>
    <name evidence="2" type="ORF">A1OE_511</name>
</gene>
<feature type="transmembrane region" description="Helical" evidence="1">
    <location>
        <begin position="15"/>
        <end position="33"/>
    </location>
</feature>
<dbReference type="HOGENOM" id="CLU_3248745_0_0_5"/>
<dbReference type="AlphaFoldDB" id="K7YQ46"/>
<sequence>MFICIEKSIVTRMSLVMWLICSLIILKFYFLCIKTQCFYLSF</sequence>
<dbReference type="EMBL" id="CP003539">
    <property type="protein sequence ID" value="AFX98704.1"/>
    <property type="molecule type" value="Genomic_DNA"/>
</dbReference>
<protein>
    <submittedName>
        <fullName evidence="2">Uncharacterized protein</fullName>
    </submittedName>
</protein>
<evidence type="ECO:0000313" key="3">
    <source>
        <dbReference type="Proteomes" id="UP000010077"/>
    </source>
</evidence>
<keyword evidence="1" id="KW-0472">Membrane</keyword>
<name>K7YQ46_9PROT</name>
<evidence type="ECO:0000313" key="2">
    <source>
        <dbReference type="EMBL" id="AFX98704.1"/>
    </source>
</evidence>
<dbReference type="KEGG" id="thal:A1OE_511"/>
<keyword evidence="1" id="KW-0812">Transmembrane</keyword>
<accession>K7YQ46</accession>
<reference evidence="2 3" key="1">
    <citation type="journal article" date="2012" name="Proc. Natl. Acad. Sci. U.S.A.">
        <title>Genome streamlining and chemical defense in a coral reef symbiosis.</title>
        <authorList>
            <person name="Kwan J.C."/>
            <person name="Donia M.S."/>
            <person name="Han A.W."/>
            <person name="Hirose E."/>
            <person name="Haygood M.G."/>
            <person name="Schmidt E.W."/>
        </authorList>
    </citation>
    <scope>NUCLEOTIDE SEQUENCE [LARGE SCALE GENOMIC DNA]</scope>
    <source>
        <strain evidence="2 3">L2</strain>
    </source>
</reference>
<evidence type="ECO:0000256" key="1">
    <source>
        <dbReference type="SAM" id="Phobius"/>
    </source>
</evidence>
<keyword evidence="1" id="KW-1133">Transmembrane helix</keyword>